<dbReference type="EMBL" id="ALBS01000179">
    <property type="protein sequence ID" value="EJT49067.1"/>
    <property type="molecule type" value="Genomic_DNA"/>
</dbReference>
<evidence type="ECO:0000256" key="11">
    <source>
        <dbReference type="SAM" id="MobiDB-lite"/>
    </source>
</evidence>
<feature type="region of interest" description="Disordered" evidence="11">
    <location>
        <begin position="59"/>
        <end position="385"/>
    </location>
</feature>
<evidence type="ECO:0000256" key="10">
    <source>
        <dbReference type="SAM" id="Coils"/>
    </source>
</evidence>
<dbReference type="RefSeq" id="XP_014180344.1">
    <property type="nucleotide sequence ID" value="XM_014324869.1"/>
</dbReference>
<dbReference type="InterPro" id="IPR036859">
    <property type="entry name" value="CAP-Gly_dom_sf"/>
</dbReference>
<feature type="compositionally biased region" description="Low complexity" evidence="11">
    <location>
        <begin position="274"/>
        <end position="285"/>
    </location>
</feature>
<dbReference type="PANTHER" id="PTHR46349:SF6">
    <property type="entry name" value="MYOSIN-6-LIKE"/>
    <property type="match status" value="1"/>
</dbReference>
<feature type="compositionally biased region" description="Low complexity" evidence="11">
    <location>
        <begin position="130"/>
        <end position="144"/>
    </location>
</feature>
<comment type="subcellular location">
    <subcellularLocation>
        <location evidence="1">Cytoplasm</location>
        <location evidence="1">Cytoskeleton</location>
    </subcellularLocation>
</comment>
<evidence type="ECO:0000313" key="14">
    <source>
        <dbReference type="Proteomes" id="UP000002748"/>
    </source>
</evidence>
<dbReference type="InterPro" id="IPR000938">
    <property type="entry name" value="CAP-Gly_domain"/>
</dbReference>
<evidence type="ECO:0000259" key="12">
    <source>
        <dbReference type="PROSITE" id="PS50245"/>
    </source>
</evidence>
<dbReference type="PROSITE" id="PS50245">
    <property type="entry name" value="CAP_GLY_2"/>
    <property type="match status" value="1"/>
</dbReference>
<feature type="region of interest" description="Disordered" evidence="11">
    <location>
        <begin position="1294"/>
        <end position="1333"/>
    </location>
</feature>
<feature type="coiled-coil region" evidence="10">
    <location>
        <begin position="391"/>
        <end position="728"/>
    </location>
</feature>
<dbReference type="SMART" id="SM01052">
    <property type="entry name" value="CAP_GLY"/>
    <property type="match status" value="1"/>
</dbReference>
<dbReference type="VEuPathDB" id="FungiDB:A1Q1_01861"/>
<feature type="compositionally biased region" description="Pro residues" evidence="11">
    <location>
        <begin position="341"/>
        <end position="354"/>
    </location>
</feature>
<keyword evidence="8" id="KW-0505">Motor protein</keyword>
<proteinExistence type="inferred from homology"/>
<keyword evidence="9" id="KW-0206">Cytoskeleton</keyword>
<comment type="caution">
    <text evidence="13">The sequence shown here is derived from an EMBL/GenBank/DDBJ whole genome shotgun (WGS) entry which is preliminary data.</text>
</comment>
<comment type="similarity">
    <text evidence="2">Belongs to the dynactin 150 kDa subunit family.</text>
</comment>
<dbReference type="HOGENOM" id="CLU_002523_2_0_1"/>
<feature type="coiled-coil region" evidence="10">
    <location>
        <begin position="1130"/>
        <end position="1275"/>
    </location>
</feature>
<feature type="compositionally biased region" description="Low complexity" evidence="11">
    <location>
        <begin position="161"/>
        <end position="177"/>
    </location>
</feature>
<accession>J6F1N5</accession>
<feature type="compositionally biased region" description="Low complexity" evidence="11">
    <location>
        <begin position="255"/>
        <end position="265"/>
    </location>
</feature>
<reference evidence="13 14" key="1">
    <citation type="journal article" date="2012" name="Eukaryot. Cell">
        <title>Draft genome sequence of CBS 2479, the standard type strain of Trichosporon asahii.</title>
        <authorList>
            <person name="Yang R.Y."/>
            <person name="Li H.T."/>
            <person name="Zhu H."/>
            <person name="Zhou G.P."/>
            <person name="Wang M."/>
            <person name="Wang L."/>
        </authorList>
    </citation>
    <scope>NUCLEOTIDE SEQUENCE [LARGE SCALE GENOMIC DNA]</scope>
    <source>
        <strain evidence="14">ATCC 90039 / CBS 2479 / JCM 2466 / KCTC 7840 / NCYC 2677 / UAMH 7654</strain>
    </source>
</reference>
<dbReference type="Proteomes" id="UP000002748">
    <property type="component" value="Unassembled WGS sequence"/>
</dbReference>
<gene>
    <name evidence="13" type="ORF">A1Q1_01861</name>
</gene>
<evidence type="ECO:0000256" key="8">
    <source>
        <dbReference type="ARBA" id="ARBA00023175"/>
    </source>
</evidence>
<evidence type="ECO:0000256" key="5">
    <source>
        <dbReference type="ARBA" id="ARBA00023017"/>
    </source>
</evidence>
<evidence type="ECO:0000256" key="7">
    <source>
        <dbReference type="ARBA" id="ARBA00023123"/>
    </source>
</evidence>
<dbReference type="KEGG" id="tasa:A1Q1_01861"/>
<sequence length="1408" mass="153220">MTTPAPEIPLGARVAVQAGSGYTPLIADPSDTPTGKNNGSVQGEVYFECRANYGVFVRPSQVKVINPNPPKTRPGTLAKAGSGSSASRMSSGTASRSSTPGSKPAASTPTRATPTRTAPRQSVIAPTPPRTGSAASASSTTGAAKRTVAAGGIARPRASISGPSIRPPGAAGAASRRQSTIGAAGSGLAAPTAGDRSRRTSVSDPTRRQSVASTTPSSGAATPASGLAQPSPRNPALGLPSPQPRAQNLSPRPPSARSASSIPSPVHKGSTSLPAPIAHRPPIARQNSSEAMPPPPLPAQVAPVPVHADGGPPSLSHLTAPLPIVQSPAQSPTVEEYDLASPPPEPEPSPPAPRSIPASPNATTSPLLSPRQARKLSVRSSSPDREAAAAVFAQKRELEELRIKVRLLETRRHEDQERINHLEKVSNDADQLHAIRAKLQSKFTRADLKLTTAKFQEQQQALGNAQRQARDLQSENAHMETKVAEFVDQLEMATLDREVAEEKAEAAEAEVSRLNEKVQELELEVAVLKEENAEYERPIEGLEGERTSLAFVQLENHNQRLKEALIRLRDLSQDTEREHKTKITELEKELGAQQDVSAQLELAEAKLANSEAQVEDLKQQLDDALGAEDLLEELTERNLQMSEKIEEMRSTIEDLEALKELSDELEENHVETEKQLEEEITLLTTKLREEVQRAVDLEAVVVDMENTINQFRELVANLQSEIDTLRVQQATQEYESATASKASQDLLNLNMKLQSSAAKTLRKTVDLELKKLEAAQLTEHLRIVQTYLPDEYLDTEVDSTTALLFFHRVASKVEMLANVISNVHGLPGALHSVQSEALVGICELRGKLRAFAILNRRFASVMRRASPEDYGELGRVVSELSGVEPRVDGWIAMAKADEFNEGDCARELDALISQFRHLAEVMFDRGTRDAGERQLALAYSFEDDLDNFAAAVGFVRAAIKSLVADGDVDVDTGESTLEEALYEPVQSILNQVRAVKAPAGKLVAIVEDIVANKSSLVPEFTAALGDQVVSVSNAVDIAVQLAQRIGAHVTATRSSKEPLKLADIEKFCASVVAENVGASDLSPWEVIGSFVTRLGTDLGDMLPKFRNAAKAGQTISLDVEAPWLARVQAIKEAASHNAEAERKLSRLQEDLKDTLREVKLREQSLEESGIKIETLERRLEASKRQSDQIAELEEDLQKARKQEKMYEEALEQLQTEQDHLEAENARLRKHGVPEKDGEKGETVKAVEARGMIEQIEALRSAIRFLRNENSLLKSKDLYEDVRMLPPLRSLPDVPAVPELVEDGGSDVESEGPVTPKPRTPKTPKSPLVKNANTRQALDTETKLLYRELAKFSAAPRIVDLSGFDGKGPAWRSRKNSPEAQAWRWTMERVGLEKKVEDLAGRVKALRRQ</sequence>
<keyword evidence="5" id="KW-0243">Dynein</keyword>
<dbReference type="PANTHER" id="PTHR46349">
    <property type="entry name" value="CINGULIN-LIKE PROTEIN 1-RELATED"/>
    <property type="match status" value="1"/>
</dbReference>
<protein>
    <recommendedName>
        <fullName evidence="12">CAP-Gly domain-containing protein</fullName>
    </recommendedName>
</protein>
<dbReference type="SUPFAM" id="SSF74924">
    <property type="entry name" value="Cap-Gly domain"/>
    <property type="match status" value="1"/>
</dbReference>
<keyword evidence="4" id="KW-0493">Microtubule</keyword>
<evidence type="ECO:0000256" key="4">
    <source>
        <dbReference type="ARBA" id="ARBA00022701"/>
    </source>
</evidence>
<evidence type="ECO:0000256" key="2">
    <source>
        <dbReference type="ARBA" id="ARBA00011010"/>
    </source>
</evidence>
<keyword evidence="3" id="KW-0963">Cytoplasm</keyword>
<evidence type="ECO:0000256" key="6">
    <source>
        <dbReference type="ARBA" id="ARBA00023054"/>
    </source>
</evidence>
<evidence type="ECO:0000313" key="13">
    <source>
        <dbReference type="EMBL" id="EJT49067.1"/>
    </source>
</evidence>
<dbReference type="Pfam" id="PF01302">
    <property type="entry name" value="CAP_GLY"/>
    <property type="match status" value="1"/>
</dbReference>
<keyword evidence="6 10" id="KW-0175">Coiled coil</keyword>
<dbReference type="GO" id="GO:0030286">
    <property type="term" value="C:dynein complex"/>
    <property type="evidence" value="ECO:0007669"/>
    <property type="project" value="UniProtKB-KW"/>
</dbReference>
<feature type="compositionally biased region" description="Low complexity" evidence="11">
    <location>
        <begin position="78"/>
        <end position="120"/>
    </location>
</feature>
<feature type="compositionally biased region" description="Acidic residues" evidence="11">
    <location>
        <begin position="1299"/>
        <end position="1309"/>
    </location>
</feature>
<dbReference type="Pfam" id="PF12455">
    <property type="entry name" value="Dynactin"/>
    <property type="match status" value="1"/>
</dbReference>
<feature type="compositionally biased region" description="Polar residues" evidence="11">
    <location>
        <begin position="200"/>
        <end position="220"/>
    </location>
</feature>
<evidence type="ECO:0000256" key="9">
    <source>
        <dbReference type="ARBA" id="ARBA00023212"/>
    </source>
</evidence>
<name>J6F1N5_TRIAS</name>
<dbReference type="OrthoDB" id="2130750at2759"/>
<dbReference type="GO" id="GO:0005874">
    <property type="term" value="C:microtubule"/>
    <property type="evidence" value="ECO:0007669"/>
    <property type="project" value="UniProtKB-KW"/>
</dbReference>
<evidence type="ECO:0000256" key="1">
    <source>
        <dbReference type="ARBA" id="ARBA00004245"/>
    </source>
</evidence>
<dbReference type="InterPro" id="IPR022157">
    <property type="entry name" value="Dynactin"/>
</dbReference>
<dbReference type="Gene3D" id="2.30.30.190">
    <property type="entry name" value="CAP Gly-rich-like domain"/>
    <property type="match status" value="1"/>
</dbReference>
<feature type="domain" description="CAP-Gly" evidence="12">
    <location>
        <begin position="11"/>
        <end position="58"/>
    </location>
</feature>
<keyword evidence="7" id="KW-0518">Myosin</keyword>
<organism evidence="13 14">
    <name type="scientific">Trichosporon asahii var. asahii (strain ATCC 90039 / CBS 2479 / JCM 2466 / KCTC 7840 / NBRC 103889/ NCYC 2677 / UAMH 7654)</name>
    <name type="common">Yeast</name>
    <dbReference type="NCBI Taxonomy" id="1186058"/>
    <lineage>
        <taxon>Eukaryota</taxon>
        <taxon>Fungi</taxon>
        <taxon>Dikarya</taxon>
        <taxon>Basidiomycota</taxon>
        <taxon>Agaricomycotina</taxon>
        <taxon>Tremellomycetes</taxon>
        <taxon>Trichosporonales</taxon>
        <taxon>Trichosporonaceae</taxon>
        <taxon>Trichosporon</taxon>
    </lineage>
</organism>
<evidence type="ECO:0000256" key="3">
    <source>
        <dbReference type="ARBA" id="ARBA00022490"/>
    </source>
</evidence>
<dbReference type="GeneID" id="25985375"/>